<proteinExistence type="predicted"/>
<dbReference type="AlphaFoldDB" id="A0A2H3CEI7"/>
<gene>
    <name evidence="1" type="ORF">ARMSODRAFT_946473</name>
</gene>
<evidence type="ECO:0000313" key="2">
    <source>
        <dbReference type="Proteomes" id="UP000218334"/>
    </source>
</evidence>
<dbReference type="Proteomes" id="UP000218334">
    <property type="component" value="Unassembled WGS sequence"/>
</dbReference>
<organism evidence="1 2">
    <name type="scientific">Armillaria solidipes</name>
    <dbReference type="NCBI Taxonomy" id="1076256"/>
    <lineage>
        <taxon>Eukaryota</taxon>
        <taxon>Fungi</taxon>
        <taxon>Dikarya</taxon>
        <taxon>Basidiomycota</taxon>
        <taxon>Agaricomycotina</taxon>
        <taxon>Agaricomycetes</taxon>
        <taxon>Agaricomycetidae</taxon>
        <taxon>Agaricales</taxon>
        <taxon>Marasmiineae</taxon>
        <taxon>Physalacriaceae</taxon>
        <taxon>Armillaria</taxon>
    </lineage>
</organism>
<name>A0A2H3CEI7_9AGAR</name>
<sequence>MSVTVLPPRARCIHITDGIVPCHCPWFNAPSLTLLDHDQLSCVECGHGIHAHVDYESKVVYYNPATHCAAFAQKTHKSQACTCSVQIFDHEPIVNVYYRSIALPHSPAPFASSLNSLPSSTANSAFDDATLAITLTPIPSTTSSDPISMLFAPVPAPFHSNSISRFSQSDAYAFVSHQQSDTSLDHNLAGGPAVHHAPEGYYDYQSHSIGFNGAPSTGPYT</sequence>
<dbReference type="EMBL" id="KZ293415">
    <property type="protein sequence ID" value="PBK77632.1"/>
    <property type="molecule type" value="Genomic_DNA"/>
</dbReference>
<keyword evidence="2" id="KW-1185">Reference proteome</keyword>
<protein>
    <submittedName>
        <fullName evidence="1">Uncharacterized protein</fullName>
    </submittedName>
</protein>
<evidence type="ECO:0000313" key="1">
    <source>
        <dbReference type="EMBL" id="PBK77632.1"/>
    </source>
</evidence>
<accession>A0A2H3CEI7</accession>
<reference evidence="2" key="1">
    <citation type="journal article" date="2017" name="Nat. Ecol. Evol.">
        <title>Genome expansion and lineage-specific genetic innovations in the forest pathogenic fungi Armillaria.</title>
        <authorList>
            <person name="Sipos G."/>
            <person name="Prasanna A.N."/>
            <person name="Walter M.C."/>
            <person name="O'Connor E."/>
            <person name="Balint B."/>
            <person name="Krizsan K."/>
            <person name="Kiss B."/>
            <person name="Hess J."/>
            <person name="Varga T."/>
            <person name="Slot J."/>
            <person name="Riley R."/>
            <person name="Boka B."/>
            <person name="Rigling D."/>
            <person name="Barry K."/>
            <person name="Lee J."/>
            <person name="Mihaltcheva S."/>
            <person name="LaButti K."/>
            <person name="Lipzen A."/>
            <person name="Waldron R."/>
            <person name="Moloney N.M."/>
            <person name="Sperisen C."/>
            <person name="Kredics L."/>
            <person name="Vagvoelgyi C."/>
            <person name="Patrignani A."/>
            <person name="Fitzpatrick D."/>
            <person name="Nagy I."/>
            <person name="Doyle S."/>
            <person name="Anderson J.B."/>
            <person name="Grigoriev I.V."/>
            <person name="Gueldener U."/>
            <person name="Muensterkoetter M."/>
            <person name="Nagy L.G."/>
        </authorList>
    </citation>
    <scope>NUCLEOTIDE SEQUENCE [LARGE SCALE GENOMIC DNA]</scope>
    <source>
        <strain evidence="2">28-4</strain>
    </source>
</reference>